<sequence length="47" mass="5466">MPLREHKTLYNSTIIVSKYFFKLFNTSLFASSKNFKLGADSAILYFI</sequence>
<proteinExistence type="predicted"/>
<organism evidence="1">
    <name type="scientific">marine metagenome</name>
    <dbReference type="NCBI Taxonomy" id="408172"/>
    <lineage>
        <taxon>unclassified sequences</taxon>
        <taxon>metagenomes</taxon>
        <taxon>ecological metagenomes</taxon>
    </lineage>
</organism>
<dbReference type="AlphaFoldDB" id="A0A381YSH8"/>
<gene>
    <name evidence="1" type="ORF">METZ01_LOCUS132819</name>
</gene>
<evidence type="ECO:0000313" key="1">
    <source>
        <dbReference type="EMBL" id="SVA79965.1"/>
    </source>
</evidence>
<name>A0A381YSH8_9ZZZZ</name>
<dbReference type="EMBL" id="UINC01018949">
    <property type="protein sequence ID" value="SVA79965.1"/>
    <property type="molecule type" value="Genomic_DNA"/>
</dbReference>
<reference evidence="1" key="1">
    <citation type="submission" date="2018-05" db="EMBL/GenBank/DDBJ databases">
        <authorList>
            <person name="Lanie J.A."/>
            <person name="Ng W.-L."/>
            <person name="Kazmierczak K.M."/>
            <person name="Andrzejewski T.M."/>
            <person name="Davidsen T.M."/>
            <person name="Wayne K.J."/>
            <person name="Tettelin H."/>
            <person name="Glass J.I."/>
            <person name="Rusch D."/>
            <person name="Podicherti R."/>
            <person name="Tsui H.-C.T."/>
            <person name="Winkler M.E."/>
        </authorList>
    </citation>
    <scope>NUCLEOTIDE SEQUENCE</scope>
</reference>
<protein>
    <submittedName>
        <fullName evidence="1">Uncharacterized protein</fullName>
    </submittedName>
</protein>
<accession>A0A381YSH8</accession>